<dbReference type="GeneID" id="20190349"/>
<keyword evidence="1" id="KW-0472">Membrane</keyword>
<dbReference type="AlphaFoldDB" id="W2QU48"/>
<proteinExistence type="predicted"/>
<dbReference type="OMA" id="VMIASCC"/>
<name>W2QU48_PHYN3</name>
<evidence type="ECO:0000313" key="2">
    <source>
        <dbReference type="EMBL" id="ETN16623.1"/>
    </source>
</evidence>
<accession>W2QU48</accession>
<reference evidence="3" key="1">
    <citation type="submission" date="2011-12" db="EMBL/GenBank/DDBJ databases">
        <authorList>
            <consortium name="The Broad Institute Genome Sequencing Platform"/>
            <person name="Russ C."/>
            <person name="Tyler B."/>
            <person name="Panabieres F."/>
            <person name="Shan W."/>
            <person name="Tripathy S."/>
            <person name="Grunwald N."/>
            <person name="Machado M."/>
            <person name="Young S.K."/>
            <person name="Zeng Q."/>
            <person name="Gargeya S."/>
            <person name="Fitzgerald M."/>
            <person name="Haas B."/>
            <person name="Abouelleil A."/>
            <person name="Alvarado L."/>
            <person name="Arachchi H.M."/>
            <person name="Berlin A."/>
            <person name="Chapman S.B."/>
            <person name="Gearin G."/>
            <person name="Goldberg J."/>
            <person name="Griggs A."/>
            <person name="Gujja S."/>
            <person name="Hansen M."/>
            <person name="Heiman D."/>
            <person name="Howarth C."/>
            <person name="Larimer J."/>
            <person name="Lui A."/>
            <person name="MacDonald P.J.P."/>
            <person name="McCowen C."/>
            <person name="Montmayeur A."/>
            <person name="Murphy C."/>
            <person name="Neiman D."/>
            <person name="Pearson M."/>
            <person name="Priest M."/>
            <person name="Roberts A."/>
            <person name="Saif S."/>
            <person name="Shea T."/>
            <person name="Sisk P."/>
            <person name="Stolte C."/>
            <person name="Sykes S."/>
            <person name="Wortman J."/>
            <person name="Nusbaum C."/>
            <person name="Birren B."/>
        </authorList>
    </citation>
    <scope>NUCLEOTIDE SEQUENCE [LARGE SCALE GENOMIC DNA]</scope>
    <source>
        <strain evidence="3">INRA-310</strain>
    </source>
</reference>
<keyword evidence="1" id="KW-0812">Transmembrane</keyword>
<dbReference type="EMBL" id="KI669568">
    <property type="protein sequence ID" value="ETN16623.1"/>
    <property type="molecule type" value="Genomic_DNA"/>
</dbReference>
<sequence length="157" mass="17292">MNKGEVVIAILVMIASCCYSYTEAKSFSRRRNLRDLSSDTATQGTNVDEEERGGGNVLSTLFKKADNFSKIKTSHGKAADLSTIRSFAEKDDELSKLKSLPSKKSFKLTKQDITNVRQFGENDPAKFKKMVAIWSLHGLGTAAVLVLLVMLSRGGER</sequence>
<evidence type="ECO:0000313" key="3">
    <source>
        <dbReference type="Proteomes" id="UP000018817"/>
    </source>
</evidence>
<gene>
    <name evidence="2" type="ORF">PPTG_21750</name>
</gene>
<organism evidence="2 3">
    <name type="scientific">Phytophthora nicotianae (strain INRA-310)</name>
    <name type="common">Phytophthora parasitica</name>
    <dbReference type="NCBI Taxonomy" id="761204"/>
    <lineage>
        <taxon>Eukaryota</taxon>
        <taxon>Sar</taxon>
        <taxon>Stramenopiles</taxon>
        <taxon>Oomycota</taxon>
        <taxon>Peronosporomycetes</taxon>
        <taxon>Peronosporales</taxon>
        <taxon>Peronosporaceae</taxon>
        <taxon>Phytophthora</taxon>
    </lineage>
</organism>
<dbReference type="RefSeq" id="XP_008898183.1">
    <property type="nucleotide sequence ID" value="XM_008899935.1"/>
</dbReference>
<feature type="transmembrane region" description="Helical" evidence="1">
    <location>
        <begin position="6"/>
        <end position="24"/>
    </location>
</feature>
<dbReference type="PROSITE" id="PS51257">
    <property type="entry name" value="PROKAR_LIPOPROTEIN"/>
    <property type="match status" value="1"/>
</dbReference>
<keyword evidence="1" id="KW-1133">Transmembrane helix</keyword>
<dbReference type="VEuPathDB" id="FungiDB:PPTG_21750"/>
<evidence type="ECO:0000256" key="1">
    <source>
        <dbReference type="SAM" id="Phobius"/>
    </source>
</evidence>
<protein>
    <submittedName>
        <fullName evidence="2">Uncharacterized protein</fullName>
    </submittedName>
</protein>
<feature type="transmembrane region" description="Helical" evidence="1">
    <location>
        <begin position="131"/>
        <end position="151"/>
    </location>
</feature>
<dbReference type="Proteomes" id="UP000018817">
    <property type="component" value="Unassembled WGS sequence"/>
</dbReference>
<reference evidence="2 3" key="2">
    <citation type="submission" date="2013-11" db="EMBL/GenBank/DDBJ databases">
        <title>The Genome Sequence of Phytophthora parasitica INRA-310.</title>
        <authorList>
            <consortium name="The Broad Institute Genomics Platform"/>
            <person name="Russ C."/>
            <person name="Tyler B."/>
            <person name="Panabieres F."/>
            <person name="Shan W."/>
            <person name="Tripathy S."/>
            <person name="Grunwald N."/>
            <person name="Machado M."/>
            <person name="Johnson C.S."/>
            <person name="Arredondo F."/>
            <person name="Hong C."/>
            <person name="Coffey M."/>
            <person name="Young S.K."/>
            <person name="Zeng Q."/>
            <person name="Gargeya S."/>
            <person name="Fitzgerald M."/>
            <person name="Abouelleil A."/>
            <person name="Alvarado L."/>
            <person name="Chapman S.B."/>
            <person name="Gainer-Dewar J."/>
            <person name="Goldberg J."/>
            <person name="Griggs A."/>
            <person name="Gujja S."/>
            <person name="Hansen M."/>
            <person name="Howarth C."/>
            <person name="Imamovic A."/>
            <person name="Ireland A."/>
            <person name="Larimer J."/>
            <person name="McCowan C."/>
            <person name="Murphy C."/>
            <person name="Pearson M."/>
            <person name="Poon T.W."/>
            <person name="Priest M."/>
            <person name="Roberts A."/>
            <person name="Saif S."/>
            <person name="Shea T."/>
            <person name="Sykes S."/>
            <person name="Wortman J."/>
            <person name="Nusbaum C."/>
            <person name="Birren B."/>
        </authorList>
    </citation>
    <scope>NUCLEOTIDE SEQUENCE [LARGE SCALE GENOMIC DNA]</scope>
    <source>
        <strain evidence="2 3">INRA-310</strain>
    </source>
</reference>